<dbReference type="RefSeq" id="WP_308993973.1">
    <property type="nucleotide sequence ID" value="NZ_CP155618.1"/>
</dbReference>
<organism evidence="1 2">
    <name type="scientific">Mariniflexile litorale</name>
    <dbReference type="NCBI Taxonomy" id="3045158"/>
    <lineage>
        <taxon>Bacteria</taxon>
        <taxon>Pseudomonadati</taxon>
        <taxon>Bacteroidota</taxon>
        <taxon>Flavobacteriia</taxon>
        <taxon>Flavobacteriales</taxon>
        <taxon>Flavobacteriaceae</taxon>
        <taxon>Mariniflexile</taxon>
    </lineage>
</organism>
<gene>
    <name evidence="1" type="ORF">QLS71_015235</name>
</gene>
<protein>
    <submittedName>
        <fullName evidence="1">Uncharacterized protein</fullName>
    </submittedName>
</protein>
<reference evidence="1" key="1">
    <citation type="submission" date="2024-04" db="EMBL/GenBank/DDBJ databases">
        <title>Mariniflexile litorale, isolated from the shallow sediments of the Sea of Japan.</title>
        <authorList>
            <person name="Romanenko L."/>
            <person name="Isaeva M."/>
        </authorList>
    </citation>
    <scope>NUCLEOTIDE SEQUENCE [LARGE SCALE GENOMIC DNA]</scope>
    <source>
        <strain evidence="1">KMM 9835</strain>
    </source>
</reference>
<proteinExistence type="predicted"/>
<dbReference type="Proteomes" id="UP001224325">
    <property type="component" value="Chromosome"/>
</dbReference>
<evidence type="ECO:0000313" key="2">
    <source>
        <dbReference type="Proteomes" id="UP001224325"/>
    </source>
</evidence>
<dbReference type="AlphaFoldDB" id="A0AAU7EDL2"/>
<keyword evidence="2" id="KW-1185">Reference proteome</keyword>
<evidence type="ECO:0000313" key="1">
    <source>
        <dbReference type="EMBL" id="XBL13666.1"/>
    </source>
</evidence>
<name>A0AAU7EDL2_9FLAO</name>
<sequence length="146" mass="16897">MKLSEHNINTLMLFLQQKIEENAEYVADELEKGNSTDFLTYPPNGGLTEMEESSLKKLKNDPILKSALRKILADNSAGVLFEMLNIIDGTSDPDENLGKWTEISFVDKTDELAENTEMLHDELYSKYWDWKKIRPEKSWKLDNHSE</sequence>
<dbReference type="KEGG" id="mlil:QLS71_015235"/>
<accession>A0AAU7EDL2</accession>
<dbReference type="EMBL" id="CP155618">
    <property type="protein sequence ID" value="XBL13666.1"/>
    <property type="molecule type" value="Genomic_DNA"/>
</dbReference>